<evidence type="ECO:0000313" key="3">
    <source>
        <dbReference type="Proteomes" id="UP000028828"/>
    </source>
</evidence>
<proteinExistence type="predicted"/>
<feature type="region of interest" description="Disordered" evidence="1">
    <location>
        <begin position="68"/>
        <end position="93"/>
    </location>
</feature>
<dbReference type="AlphaFoldDB" id="A0A086KF01"/>
<evidence type="ECO:0000313" key="2">
    <source>
        <dbReference type="EMBL" id="KFG42969.1"/>
    </source>
</evidence>
<reference evidence="2 3" key="1">
    <citation type="submission" date="2014-03" db="EMBL/GenBank/DDBJ databases">
        <authorList>
            <person name="Sibley D."/>
            <person name="Venepally P."/>
            <person name="Karamycheva S."/>
            <person name="Hadjithomas M."/>
            <person name="Khan A."/>
            <person name="Brunk B."/>
            <person name="Roos D."/>
            <person name="Caler E."/>
            <person name="Lorenzi H."/>
        </authorList>
    </citation>
    <scope>NUCLEOTIDE SEQUENCE [LARGE SCALE GENOMIC DNA]</scope>
    <source>
        <strain evidence="3">p89</strain>
    </source>
</reference>
<name>A0A086KF01_TOXGO</name>
<organism evidence="2 3">
    <name type="scientific">Toxoplasma gondii p89</name>
    <dbReference type="NCBI Taxonomy" id="943119"/>
    <lineage>
        <taxon>Eukaryota</taxon>
        <taxon>Sar</taxon>
        <taxon>Alveolata</taxon>
        <taxon>Apicomplexa</taxon>
        <taxon>Conoidasida</taxon>
        <taxon>Coccidia</taxon>
        <taxon>Eucoccidiorida</taxon>
        <taxon>Eimeriorina</taxon>
        <taxon>Sarcocystidae</taxon>
        <taxon>Toxoplasma</taxon>
    </lineage>
</organism>
<dbReference type="OrthoDB" id="436298at2759"/>
<gene>
    <name evidence="2" type="ORF">TGP89_224990</name>
</gene>
<accession>A0A086KF01</accession>
<dbReference type="VEuPathDB" id="ToxoDB:TGP89_224990"/>
<sequence>MSARRLERLVLGAGSTFQNIKAVEFFLRKPLKENALVKDFCTFFLPGIRYHNPNLSLQIFEASENATAREVPGASDGAPPSPTATPAPVSPARTGAQLAPEAVRLFFGEGNGSHVVNLSLYHSPHQLMQRLLDVDAQWQQLQIYEKFLQKKENF</sequence>
<comment type="caution">
    <text evidence="2">The sequence shown here is derived from an EMBL/GenBank/DDBJ whole genome shotgun (WGS) entry which is preliminary data.</text>
</comment>
<protein>
    <submittedName>
        <fullName evidence="2">Uncharacterized protein</fullName>
    </submittedName>
</protein>
<dbReference type="Proteomes" id="UP000028828">
    <property type="component" value="Unassembled WGS sequence"/>
</dbReference>
<dbReference type="EMBL" id="AEYI02000981">
    <property type="protein sequence ID" value="KFG42969.1"/>
    <property type="molecule type" value="Genomic_DNA"/>
</dbReference>
<feature type="compositionally biased region" description="Pro residues" evidence="1">
    <location>
        <begin position="79"/>
        <end position="89"/>
    </location>
</feature>
<evidence type="ECO:0000256" key="1">
    <source>
        <dbReference type="SAM" id="MobiDB-lite"/>
    </source>
</evidence>